<dbReference type="InterPro" id="IPR036938">
    <property type="entry name" value="PAP2/HPO_sf"/>
</dbReference>
<evidence type="ECO:0000313" key="8">
    <source>
        <dbReference type="EMBL" id="KAK7025196.1"/>
    </source>
</evidence>
<keyword evidence="3 6" id="KW-0378">Hydrolase</keyword>
<comment type="pathway">
    <text evidence="6">Protein modification; protein glycosylation.</text>
</comment>
<accession>A0AAW0BHE9</accession>
<dbReference type="AlphaFoldDB" id="A0AAW0BHE9"/>
<dbReference type="Gene3D" id="1.20.144.10">
    <property type="entry name" value="Phosphatidic acid phosphatase type 2/haloperoxidase"/>
    <property type="match status" value="1"/>
</dbReference>
<proteinExistence type="inferred from homology"/>
<feature type="transmembrane region" description="Helical" evidence="6">
    <location>
        <begin position="52"/>
        <end position="71"/>
    </location>
</feature>
<dbReference type="EMBL" id="JAWWNJ010000034">
    <property type="protein sequence ID" value="KAK7025196.1"/>
    <property type="molecule type" value="Genomic_DNA"/>
</dbReference>
<gene>
    <name evidence="8" type="ORF">R3P38DRAFT_2953232</name>
</gene>
<feature type="transmembrane region" description="Helical" evidence="6">
    <location>
        <begin position="153"/>
        <end position="175"/>
    </location>
</feature>
<evidence type="ECO:0000256" key="1">
    <source>
        <dbReference type="ARBA" id="ARBA00004141"/>
    </source>
</evidence>
<dbReference type="Pfam" id="PF01569">
    <property type="entry name" value="PAP2"/>
    <property type="match status" value="1"/>
</dbReference>
<sequence>MANNHGPQASLDLTHVLYDDSSYFSLALALLTLSPILLMPAYAVFAVQTREYLIIVMWLGQFAGEVLNLVLKHTIKQGRPSYSAANGYGFPSSHSQYMGYFASFLILHLWFRHRFSSTGSRLLDQAFRAVIYLALISWALVVAYSRYYLRYHSIAQILWGLGIGIALGTSCYGVCELIPRRRPKSIFGVVKMFAVENPVSTWLQIRDGWGVWADGGREVEWLRWRAEWDKRHAESSKKTA</sequence>
<name>A0AAW0BHE9_9AGAR</name>
<comment type="catalytic activity">
    <reaction evidence="6">
        <text>a di-trans,poly-cis-dolichyl diphosphate + H2O = a di-trans,poly-cis-dolichyl phosphate + phosphate + H(+)</text>
        <dbReference type="Rhea" id="RHEA:14385"/>
        <dbReference type="Rhea" id="RHEA-COMP:19498"/>
        <dbReference type="Rhea" id="RHEA-COMP:19506"/>
        <dbReference type="ChEBI" id="CHEBI:15377"/>
        <dbReference type="ChEBI" id="CHEBI:15378"/>
        <dbReference type="ChEBI" id="CHEBI:43474"/>
        <dbReference type="ChEBI" id="CHEBI:57497"/>
        <dbReference type="ChEBI" id="CHEBI:57683"/>
        <dbReference type="EC" id="3.6.1.43"/>
    </reaction>
</comment>
<organism evidence="8 9">
    <name type="scientific">Favolaschia claudopus</name>
    <dbReference type="NCBI Taxonomy" id="2862362"/>
    <lineage>
        <taxon>Eukaryota</taxon>
        <taxon>Fungi</taxon>
        <taxon>Dikarya</taxon>
        <taxon>Basidiomycota</taxon>
        <taxon>Agaricomycotina</taxon>
        <taxon>Agaricomycetes</taxon>
        <taxon>Agaricomycetidae</taxon>
        <taxon>Agaricales</taxon>
        <taxon>Marasmiineae</taxon>
        <taxon>Mycenaceae</taxon>
        <taxon>Favolaschia</taxon>
    </lineage>
</organism>
<evidence type="ECO:0000256" key="5">
    <source>
        <dbReference type="ARBA" id="ARBA00023136"/>
    </source>
</evidence>
<keyword evidence="6" id="KW-0256">Endoplasmic reticulum</keyword>
<dbReference type="GO" id="GO:0047874">
    <property type="term" value="F:dolichyldiphosphatase activity"/>
    <property type="evidence" value="ECO:0007669"/>
    <property type="project" value="UniProtKB-UniRule"/>
</dbReference>
<dbReference type="EC" id="3.6.1.43" evidence="6"/>
<comment type="function">
    <text evidence="6">Required for efficient N-glycosylation. Necessary for maintaining optimal levels of dolichol-linked oligosaccharides. Hydrolyzes dolichyl pyrophosphate at a very high rate and dolichyl monophosphate at a much lower rate. Does not act on phosphatidate.</text>
</comment>
<comment type="similarity">
    <text evidence="6">Belongs to the dolichyldiphosphatase family.</text>
</comment>
<dbReference type="SMART" id="SM00014">
    <property type="entry name" value="acidPPc"/>
    <property type="match status" value="1"/>
</dbReference>
<dbReference type="PANTHER" id="PTHR11247:SF1">
    <property type="entry name" value="DOLICHYLDIPHOSPHATASE 1"/>
    <property type="match status" value="1"/>
</dbReference>
<evidence type="ECO:0000256" key="6">
    <source>
        <dbReference type="RuleBase" id="RU367078"/>
    </source>
</evidence>
<dbReference type="GO" id="GO:0008610">
    <property type="term" value="P:lipid biosynthetic process"/>
    <property type="evidence" value="ECO:0007669"/>
    <property type="project" value="TreeGrafter"/>
</dbReference>
<evidence type="ECO:0000256" key="2">
    <source>
        <dbReference type="ARBA" id="ARBA00022692"/>
    </source>
</evidence>
<dbReference type="InterPro" id="IPR039667">
    <property type="entry name" value="Dolichyldiphosphatase_PAP2"/>
</dbReference>
<dbReference type="PANTHER" id="PTHR11247">
    <property type="entry name" value="PALMITOYL-PROTEIN THIOESTERASE/DOLICHYLDIPHOSPHATASE 1"/>
    <property type="match status" value="1"/>
</dbReference>
<dbReference type="InterPro" id="IPR000326">
    <property type="entry name" value="PAP2/HPO"/>
</dbReference>
<feature type="transmembrane region" description="Helical" evidence="6">
    <location>
        <begin position="127"/>
        <end position="147"/>
    </location>
</feature>
<feature type="transmembrane region" description="Helical" evidence="6">
    <location>
        <begin position="23"/>
        <end position="45"/>
    </location>
</feature>
<comment type="caution">
    <text evidence="8">The sequence shown here is derived from an EMBL/GenBank/DDBJ whole genome shotgun (WGS) entry which is preliminary data.</text>
</comment>
<keyword evidence="2 6" id="KW-0812">Transmembrane</keyword>
<keyword evidence="4 6" id="KW-1133">Transmembrane helix</keyword>
<dbReference type="CDD" id="cd03382">
    <property type="entry name" value="PAP2_dolichyldiphosphatase"/>
    <property type="match status" value="1"/>
</dbReference>
<comment type="subcellular location">
    <subcellularLocation>
        <location evidence="6">Endoplasmic reticulum membrane</location>
        <topology evidence="6">Multi-pass membrane protein</topology>
    </subcellularLocation>
    <subcellularLocation>
        <location evidence="1">Membrane</location>
        <topology evidence="1">Multi-pass membrane protein</topology>
    </subcellularLocation>
</comment>
<evidence type="ECO:0000256" key="3">
    <source>
        <dbReference type="ARBA" id="ARBA00022801"/>
    </source>
</evidence>
<reference evidence="8 9" key="1">
    <citation type="journal article" date="2024" name="J Genomics">
        <title>Draft genome sequencing and assembly of Favolaschia claudopus CIRM-BRFM 2984 isolated from oak limbs.</title>
        <authorList>
            <person name="Navarro D."/>
            <person name="Drula E."/>
            <person name="Chaduli D."/>
            <person name="Cazenave R."/>
            <person name="Ahrendt S."/>
            <person name="Wang J."/>
            <person name="Lipzen A."/>
            <person name="Daum C."/>
            <person name="Barry K."/>
            <person name="Grigoriev I.V."/>
            <person name="Favel A."/>
            <person name="Rosso M.N."/>
            <person name="Martin F."/>
        </authorList>
    </citation>
    <scope>NUCLEOTIDE SEQUENCE [LARGE SCALE GENOMIC DNA]</scope>
    <source>
        <strain evidence="8 9">CIRM-BRFM 2984</strain>
    </source>
</reference>
<dbReference type="GO" id="GO:0006487">
    <property type="term" value="P:protein N-linked glycosylation"/>
    <property type="evidence" value="ECO:0007669"/>
    <property type="project" value="UniProtKB-UniRule"/>
</dbReference>
<evidence type="ECO:0000256" key="4">
    <source>
        <dbReference type="ARBA" id="ARBA00022989"/>
    </source>
</evidence>
<feature type="domain" description="Phosphatidic acid phosphatase type 2/haloperoxidase" evidence="7">
    <location>
        <begin position="54"/>
        <end position="172"/>
    </location>
</feature>
<evidence type="ECO:0000259" key="7">
    <source>
        <dbReference type="SMART" id="SM00014"/>
    </source>
</evidence>
<evidence type="ECO:0000313" key="9">
    <source>
        <dbReference type="Proteomes" id="UP001362999"/>
    </source>
</evidence>
<keyword evidence="9" id="KW-1185">Reference proteome</keyword>
<protein>
    <recommendedName>
        <fullName evidence="6">Dolichyldiphosphatase</fullName>
        <ecNumber evidence="6">3.6.1.43</ecNumber>
    </recommendedName>
</protein>
<dbReference type="Proteomes" id="UP001362999">
    <property type="component" value="Unassembled WGS sequence"/>
</dbReference>
<dbReference type="SUPFAM" id="SSF48317">
    <property type="entry name" value="Acid phosphatase/Vanadium-dependent haloperoxidase"/>
    <property type="match status" value="1"/>
</dbReference>
<keyword evidence="5 6" id="KW-0472">Membrane</keyword>
<feature type="transmembrane region" description="Helical" evidence="6">
    <location>
        <begin position="97"/>
        <end position="115"/>
    </location>
</feature>
<dbReference type="GO" id="GO:0005789">
    <property type="term" value="C:endoplasmic reticulum membrane"/>
    <property type="evidence" value="ECO:0007669"/>
    <property type="project" value="UniProtKB-SubCell"/>
</dbReference>